<dbReference type="EMBL" id="JADNRY010000034">
    <property type="protein sequence ID" value="KAF9071194.1"/>
    <property type="molecule type" value="Genomic_DNA"/>
</dbReference>
<organism evidence="2 3">
    <name type="scientific">Rhodocollybia butyracea</name>
    <dbReference type="NCBI Taxonomy" id="206335"/>
    <lineage>
        <taxon>Eukaryota</taxon>
        <taxon>Fungi</taxon>
        <taxon>Dikarya</taxon>
        <taxon>Basidiomycota</taxon>
        <taxon>Agaricomycotina</taxon>
        <taxon>Agaricomycetes</taxon>
        <taxon>Agaricomycetidae</taxon>
        <taxon>Agaricales</taxon>
        <taxon>Marasmiineae</taxon>
        <taxon>Omphalotaceae</taxon>
        <taxon>Rhodocollybia</taxon>
    </lineage>
</organism>
<proteinExistence type="predicted"/>
<dbReference type="AlphaFoldDB" id="A0A9P5U9P8"/>
<feature type="domain" description="F-box" evidence="1">
    <location>
        <begin position="1"/>
        <end position="36"/>
    </location>
</feature>
<gene>
    <name evidence="2" type="ORF">BDP27DRAFT_1219468</name>
</gene>
<dbReference type="PROSITE" id="PS50181">
    <property type="entry name" value="FBOX"/>
    <property type="match status" value="1"/>
</dbReference>
<dbReference type="InterPro" id="IPR001810">
    <property type="entry name" value="F-box_dom"/>
</dbReference>
<name>A0A9P5U9P8_9AGAR</name>
<evidence type="ECO:0000313" key="3">
    <source>
        <dbReference type="Proteomes" id="UP000772434"/>
    </source>
</evidence>
<protein>
    <recommendedName>
        <fullName evidence="1">F-box domain-containing protein</fullName>
    </recommendedName>
</protein>
<evidence type="ECO:0000259" key="1">
    <source>
        <dbReference type="PROSITE" id="PS50181"/>
    </source>
</evidence>
<evidence type="ECO:0000313" key="2">
    <source>
        <dbReference type="EMBL" id="KAF9071194.1"/>
    </source>
</evidence>
<reference evidence="2" key="1">
    <citation type="submission" date="2020-11" db="EMBL/GenBank/DDBJ databases">
        <authorList>
            <consortium name="DOE Joint Genome Institute"/>
            <person name="Ahrendt S."/>
            <person name="Riley R."/>
            <person name="Andreopoulos W."/>
            <person name="Labutti K."/>
            <person name="Pangilinan J."/>
            <person name="Ruiz-Duenas F.J."/>
            <person name="Barrasa J.M."/>
            <person name="Sanchez-Garcia M."/>
            <person name="Camarero S."/>
            <person name="Miyauchi S."/>
            <person name="Serrano A."/>
            <person name="Linde D."/>
            <person name="Babiker R."/>
            <person name="Drula E."/>
            <person name="Ayuso-Fernandez I."/>
            <person name="Pacheco R."/>
            <person name="Padilla G."/>
            <person name="Ferreira P."/>
            <person name="Barriuso J."/>
            <person name="Kellner H."/>
            <person name="Castanera R."/>
            <person name="Alfaro M."/>
            <person name="Ramirez L."/>
            <person name="Pisabarro A.G."/>
            <person name="Kuo A."/>
            <person name="Tritt A."/>
            <person name="Lipzen A."/>
            <person name="He G."/>
            <person name="Yan M."/>
            <person name="Ng V."/>
            <person name="Cullen D."/>
            <person name="Martin F."/>
            <person name="Rosso M.-N."/>
            <person name="Henrissat B."/>
            <person name="Hibbett D."/>
            <person name="Martinez A.T."/>
            <person name="Grigoriev I.V."/>
        </authorList>
    </citation>
    <scope>NUCLEOTIDE SEQUENCE</scope>
    <source>
        <strain evidence="2">AH 40177</strain>
    </source>
</reference>
<sequence length="92" mass="10589">ILSCLDPGDLLRLARTSRDLRGILMSKTSGIIWRMARKSVEGLPPRPHDLNEPQYAHLLYESYCHVCECGGRCDDVYWSFRIRCCEECALKT</sequence>
<comment type="caution">
    <text evidence="2">The sequence shown here is derived from an EMBL/GenBank/DDBJ whole genome shotgun (WGS) entry which is preliminary data.</text>
</comment>
<dbReference type="OrthoDB" id="2322499at2759"/>
<dbReference type="Proteomes" id="UP000772434">
    <property type="component" value="Unassembled WGS sequence"/>
</dbReference>
<dbReference type="InterPro" id="IPR036047">
    <property type="entry name" value="F-box-like_dom_sf"/>
</dbReference>
<dbReference type="SUPFAM" id="SSF81383">
    <property type="entry name" value="F-box domain"/>
    <property type="match status" value="1"/>
</dbReference>
<feature type="non-terminal residue" evidence="2">
    <location>
        <position position="92"/>
    </location>
</feature>
<accession>A0A9P5U9P8</accession>
<keyword evidence="3" id="KW-1185">Reference proteome</keyword>